<dbReference type="GO" id="GO:0016874">
    <property type="term" value="F:ligase activity"/>
    <property type="evidence" value="ECO:0007669"/>
    <property type="project" value="UniProtKB-KW"/>
</dbReference>
<reference evidence="1" key="1">
    <citation type="submission" date="2023-07" db="EMBL/GenBank/DDBJ databases">
        <title>Mycolicibacterium sp. nov., a novel bacterial species.</title>
        <authorList>
            <person name="Cao Y."/>
        </authorList>
    </citation>
    <scope>NUCLEOTIDE SEQUENCE</scope>
    <source>
        <strain evidence="1">KC 300</strain>
    </source>
</reference>
<feature type="non-terminal residue" evidence="1">
    <location>
        <position position="1"/>
    </location>
</feature>
<dbReference type="InterPro" id="IPR011054">
    <property type="entry name" value="Rudment_hybrid_motif"/>
</dbReference>
<sequence>VVGTGADLSAARAAAYRLIESVRLPGSHFRTDIGLAAAEGRIAL</sequence>
<proteinExistence type="predicted"/>
<evidence type="ECO:0000313" key="1">
    <source>
        <dbReference type="EMBL" id="MDO3638262.1"/>
    </source>
</evidence>
<dbReference type="SUPFAM" id="SSF51246">
    <property type="entry name" value="Rudiment single hybrid motif"/>
    <property type="match status" value="1"/>
</dbReference>
<dbReference type="Gene3D" id="3.90.600.10">
    <property type="entry name" value="Phosphoribosylglycinamide synthetase, C-terminal domain"/>
    <property type="match status" value="1"/>
</dbReference>
<evidence type="ECO:0000313" key="2">
    <source>
        <dbReference type="Proteomes" id="UP001168823"/>
    </source>
</evidence>
<name>A0ABT8UMM1_9MYCO</name>
<dbReference type="InterPro" id="IPR037123">
    <property type="entry name" value="PRibGlycinamide_synth_C_sf"/>
</dbReference>
<dbReference type="EMBL" id="JAUMSQ010000191">
    <property type="protein sequence ID" value="MDO3638262.1"/>
    <property type="molecule type" value="Genomic_DNA"/>
</dbReference>
<comment type="caution">
    <text evidence="1">The sequence shown here is derived from an EMBL/GenBank/DDBJ whole genome shotgun (WGS) entry which is preliminary data.</text>
</comment>
<accession>A0ABT8UMM1</accession>
<dbReference type="Proteomes" id="UP001168823">
    <property type="component" value="Unassembled WGS sequence"/>
</dbReference>
<keyword evidence="2" id="KW-1185">Reference proteome</keyword>
<gene>
    <name evidence="1" type="ORF">Q2100_21160</name>
</gene>
<keyword evidence="1" id="KW-0436">Ligase</keyword>
<protein>
    <submittedName>
        <fullName evidence="1">Phosphoribosylamine--glycine ligase</fullName>
    </submittedName>
</protein>
<organism evidence="1 2">
    <name type="scientific">Mycolicibacterium arseniciresistens</name>
    <dbReference type="NCBI Taxonomy" id="3062257"/>
    <lineage>
        <taxon>Bacteria</taxon>
        <taxon>Bacillati</taxon>
        <taxon>Actinomycetota</taxon>
        <taxon>Actinomycetes</taxon>
        <taxon>Mycobacteriales</taxon>
        <taxon>Mycobacteriaceae</taxon>
        <taxon>Mycolicibacterium</taxon>
    </lineage>
</organism>